<evidence type="ECO:0000313" key="5">
    <source>
        <dbReference type="EMBL" id="SBP38429.1"/>
    </source>
</evidence>
<dbReference type="GO" id="GO:0006955">
    <property type="term" value="P:immune response"/>
    <property type="evidence" value="ECO:0007669"/>
    <property type="project" value="InterPro"/>
</dbReference>
<dbReference type="Gene3D" id="2.40.50.40">
    <property type="match status" value="1"/>
</dbReference>
<sequence>METFCSNKMKSAPIGLLVCLLILSVQGQQSDKSNKCKCSNSLLTRFSPKLIKAEPVVYQPSSFCPQTEIIITIKEGKEKCVDPKSPFGKFILKKKPMHREAGAAHLTTASAQTSTSNSTRCYTASR</sequence>
<dbReference type="InterPro" id="IPR039809">
    <property type="entry name" value="Chemokine_b/g/d"/>
</dbReference>
<dbReference type="PANTHER" id="PTHR12015:SF198">
    <property type="entry name" value="PLATELET BASIC PROTEIN"/>
    <property type="match status" value="1"/>
</dbReference>
<organism evidence="5">
    <name type="scientific">Iconisemion striatum</name>
    <dbReference type="NCBI Taxonomy" id="60296"/>
    <lineage>
        <taxon>Eukaryota</taxon>
        <taxon>Metazoa</taxon>
        <taxon>Chordata</taxon>
        <taxon>Craniata</taxon>
        <taxon>Vertebrata</taxon>
        <taxon>Euteleostomi</taxon>
        <taxon>Actinopterygii</taxon>
        <taxon>Neopterygii</taxon>
        <taxon>Teleostei</taxon>
        <taxon>Neoteleostei</taxon>
        <taxon>Acanthomorphata</taxon>
        <taxon>Ovalentaria</taxon>
        <taxon>Atherinomorphae</taxon>
        <taxon>Cyprinodontiformes</taxon>
        <taxon>Nothobranchiidae</taxon>
        <taxon>Iconisemion</taxon>
    </lineage>
</organism>
<keyword evidence="1" id="KW-0202">Cytokine</keyword>
<accession>A0A1A7Z775</accession>
<feature type="compositionally biased region" description="Low complexity" evidence="2">
    <location>
        <begin position="103"/>
        <end position="119"/>
    </location>
</feature>
<dbReference type="PRINTS" id="PR00436">
    <property type="entry name" value="INTERLEUKIN8"/>
</dbReference>
<reference evidence="5" key="2">
    <citation type="submission" date="2016-06" db="EMBL/GenBank/DDBJ databases">
        <title>The genome of a short-lived fish provides insights into sex chromosome evolution and the genetic control of aging.</title>
        <authorList>
            <person name="Reichwald K."/>
            <person name="Felder M."/>
            <person name="Petzold A."/>
            <person name="Koch P."/>
            <person name="Groth M."/>
            <person name="Platzer M."/>
        </authorList>
    </citation>
    <scope>NUCLEOTIDE SEQUENCE</scope>
    <source>
        <tissue evidence="5">Brain</tissue>
    </source>
</reference>
<gene>
    <name evidence="5" type="primary">Nfu_g_1_016280</name>
</gene>
<protein>
    <recommendedName>
        <fullName evidence="4">Chemokine interleukin-8-like domain-containing protein</fullName>
    </recommendedName>
</protein>
<name>A0A1A7Z775_9TELE</name>
<dbReference type="Pfam" id="PF00048">
    <property type="entry name" value="IL8"/>
    <property type="match status" value="1"/>
</dbReference>
<dbReference type="GO" id="GO:0005615">
    <property type="term" value="C:extracellular space"/>
    <property type="evidence" value="ECO:0007669"/>
    <property type="project" value="UniProtKB-KW"/>
</dbReference>
<keyword evidence="3" id="KW-0732">Signal</keyword>
<feature type="signal peptide" evidence="3">
    <location>
        <begin position="1"/>
        <end position="27"/>
    </location>
</feature>
<dbReference type="EMBL" id="HADW01011251">
    <property type="protein sequence ID" value="SBP12651.1"/>
    <property type="molecule type" value="Transcribed_RNA"/>
</dbReference>
<proteinExistence type="predicted"/>
<dbReference type="GO" id="GO:0008009">
    <property type="term" value="F:chemokine activity"/>
    <property type="evidence" value="ECO:0007669"/>
    <property type="project" value="InterPro"/>
</dbReference>
<evidence type="ECO:0000256" key="1">
    <source>
        <dbReference type="ARBA" id="ARBA00022514"/>
    </source>
</evidence>
<feature type="domain" description="Chemokine interleukin-8-like" evidence="4">
    <location>
        <begin position="33"/>
        <end position="95"/>
    </location>
</feature>
<dbReference type="AlphaFoldDB" id="A0A1A7Z775"/>
<dbReference type="PANTHER" id="PTHR12015">
    <property type="entry name" value="SMALL INDUCIBLE CYTOKINE A"/>
    <property type="match status" value="1"/>
</dbReference>
<dbReference type="EMBL" id="HADX01016197">
    <property type="protein sequence ID" value="SBP38429.1"/>
    <property type="molecule type" value="Transcribed_RNA"/>
</dbReference>
<evidence type="ECO:0000256" key="3">
    <source>
        <dbReference type="SAM" id="SignalP"/>
    </source>
</evidence>
<feature type="region of interest" description="Disordered" evidence="2">
    <location>
        <begin position="102"/>
        <end position="126"/>
    </location>
</feature>
<evidence type="ECO:0000256" key="2">
    <source>
        <dbReference type="SAM" id="MobiDB-lite"/>
    </source>
</evidence>
<dbReference type="InterPro" id="IPR001811">
    <property type="entry name" value="Chemokine_IL8-like_dom"/>
</dbReference>
<evidence type="ECO:0000259" key="4">
    <source>
        <dbReference type="SMART" id="SM00199"/>
    </source>
</evidence>
<reference evidence="5" key="1">
    <citation type="submission" date="2016-05" db="EMBL/GenBank/DDBJ databases">
        <authorList>
            <person name="Lavstsen T."/>
            <person name="Jespersen J.S."/>
        </authorList>
    </citation>
    <scope>NUCLEOTIDE SEQUENCE</scope>
    <source>
        <tissue evidence="5">Brain</tissue>
    </source>
</reference>
<dbReference type="SUPFAM" id="SSF54117">
    <property type="entry name" value="Interleukin 8-like chemokines"/>
    <property type="match status" value="1"/>
</dbReference>
<dbReference type="SMART" id="SM00199">
    <property type="entry name" value="SCY"/>
    <property type="match status" value="1"/>
</dbReference>
<dbReference type="InterPro" id="IPR036048">
    <property type="entry name" value="Interleukin_8-like_sf"/>
</dbReference>
<feature type="chain" id="PRO_5015055178" description="Chemokine interleukin-8-like domain-containing protein" evidence="3">
    <location>
        <begin position="28"/>
        <end position="126"/>
    </location>
</feature>